<keyword evidence="2" id="KW-1185">Reference proteome</keyword>
<evidence type="ECO:0000313" key="2">
    <source>
        <dbReference type="Proteomes" id="UP000316331"/>
    </source>
</evidence>
<dbReference type="Proteomes" id="UP000316331">
    <property type="component" value="Unassembled WGS sequence"/>
</dbReference>
<name>A0A543F4Z3_9NOCA</name>
<reference evidence="1 2" key="1">
    <citation type="submission" date="2019-06" db="EMBL/GenBank/DDBJ databases">
        <title>Sequencing the genomes of 1000 actinobacteria strains.</title>
        <authorList>
            <person name="Klenk H.-P."/>
        </authorList>
    </citation>
    <scope>NUCLEOTIDE SEQUENCE [LARGE SCALE GENOMIC DNA]</scope>
    <source>
        <strain evidence="1 2">DSM 103495</strain>
    </source>
</reference>
<dbReference type="EMBL" id="VFPG01000001">
    <property type="protein sequence ID" value="TQM28896.1"/>
    <property type="molecule type" value="Genomic_DNA"/>
</dbReference>
<proteinExistence type="predicted"/>
<dbReference type="AlphaFoldDB" id="A0A543F4Z3"/>
<protein>
    <submittedName>
        <fullName evidence="1">Putative membrane protein</fullName>
    </submittedName>
</protein>
<gene>
    <name evidence="1" type="ORF">FB390_0475</name>
</gene>
<accession>A0A543F4Z3</accession>
<evidence type="ECO:0000313" key="1">
    <source>
        <dbReference type="EMBL" id="TQM28896.1"/>
    </source>
</evidence>
<dbReference type="PROSITE" id="PS51257">
    <property type="entry name" value="PROKAR_LIPOPROTEIN"/>
    <property type="match status" value="1"/>
</dbReference>
<sequence length="392" mass="39087">MIVIGHRARWALLAVGIVTAGAIGGGVTACASSGSAPSGIALVNADSGPTGARIVQALEQDGAGYEWTMAKPGEANTDDYAAVITLPADLTESMGTLAGPVPQRAIVTVAANDDADGDLVNGAIQAVTHRIGATGVDAALAAVAQARSQLTGVQFTAQLLGAGVNAAAAGADQFSAGADQLLGFLDFAKAGSAQLTSAIAMLNDTVDGAVVQANQLAEALDSTGITIAQVQQTAGTVSSGLDQILPLLRALPFANDPALADIIGKLEALRAVSGQAGSQLDGLDLLVGGAVDPNTDLGALLRTVVGRLQSASAQLNEGAELAEGLPRLAEQGGAQLVDAIGQLTGGVTQLQQIVTNLNTQTGKAMDALPVRSTTQQSAIALALTDPVEIVRE</sequence>
<comment type="caution">
    <text evidence="1">The sequence shown here is derived from an EMBL/GenBank/DDBJ whole genome shotgun (WGS) entry which is preliminary data.</text>
</comment>
<organism evidence="1 2">
    <name type="scientific">Nocardia bhagyanarayanae</name>
    <dbReference type="NCBI Taxonomy" id="1215925"/>
    <lineage>
        <taxon>Bacteria</taxon>
        <taxon>Bacillati</taxon>
        <taxon>Actinomycetota</taxon>
        <taxon>Actinomycetes</taxon>
        <taxon>Mycobacteriales</taxon>
        <taxon>Nocardiaceae</taxon>
        <taxon>Nocardia</taxon>
    </lineage>
</organism>